<evidence type="ECO:0000256" key="1">
    <source>
        <dbReference type="ARBA" id="ARBA00022553"/>
    </source>
</evidence>
<evidence type="ECO:0000313" key="4">
    <source>
        <dbReference type="EMBL" id="RKF20591.1"/>
    </source>
</evidence>
<keyword evidence="1 2" id="KW-0597">Phosphoprotein</keyword>
<keyword evidence="5" id="KW-1185">Reference proteome</keyword>
<dbReference type="AlphaFoldDB" id="A0A420EIP7"/>
<dbReference type="Pfam" id="PF00072">
    <property type="entry name" value="Response_reg"/>
    <property type="match status" value="1"/>
</dbReference>
<dbReference type="PROSITE" id="PS50110">
    <property type="entry name" value="RESPONSE_REGULATORY"/>
    <property type="match status" value="1"/>
</dbReference>
<proteinExistence type="predicted"/>
<dbReference type="Gene3D" id="3.40.50.2300">
    <property type="match status" value="1"/>
</dbReference>
<protein>
    <submittedName>
        <fullName evidence="4">Response regulator</fullName>
    </submittedName>
</protein>
<sequence length="133" mass="14625">MTKRILVVEDNDLNRKLFCDVLRASGFEVEPVADGHAAIERTRDFMPDLVIMDIQLQDVSGLDLIAEIKRDPALRDIPVLAVTAYAGKGDEERIRDAGAEGYLAKPVSIGPFMTTVKTLLDDRTNVSARQAIA</sequence>
<dbReference type="Proteomes" id="UP000284395">
    <property type="component" value="Unassembled WGS sequence"/>
</dbReference>
<dbReference type="InterPro" id="IPR001789">
    <property type="entry name" value="Sig_transdc_resp-reg_receiver"/>
</dbReference>
<comment type="caution">
    <text evidence="4">The sequence shown here is derived from an EMBL/GenBank/DDBJ whole genome shotgun (WGS) entry which is preliminary data.</text>
</comment>
<reference evidence="4 5" key="1">
    <citation type="submission" date="2018-09" db="EMBL/GenBank/DDBJ databases">
        <title>Altererythrobacter spongiae sp. nov., isolated from a marine sponge.</title>
        <authorList>
            <person name="Zhuang L."/>
            <person name="Luo L."/>
        </authorList>
    </citation>
    <scope>NUCLEOTIDE SEQUENCE [LARGE SCALE GENOMIC DNA]</scope>
    <source>
        <strain evidence="4 5">HN-Y73</strain>
    </source>
</reference>
<dbReference type="PANTHER" id="PTHR44591:SF3">
    <property type="entry name" value="RESPONSE REGULATORY DOMAIN-CONTAINING PROTEIN"/>
    <property type="match status" value="1"/>
</dbReference>
<organism evidence="4 5">
    <name type="scientific">Altericroceibacterium spongiae</name>
    <dbReference type="NCBI Taxonomy" id="2320269"/>
    <lineage>
        <taxon>Bacteria</taxon>
        <taxon>Pseudomonadati</taxon>
        <taxon>Pseudomonadota</taxon>
        <taxon>Alphaproteobacteria</taxon>
        <taxon>Sphingomonadales</taxon>
        <taxon>Erythrobacteraceae</taxon>
        <taxon>Altericroceibacterium</taxon>
    </lineage>
</organism>
<dbReference type="SMART" id="SM00448">
    <property type="entry name" value="REC"/>
    <property type="match status" value="1"/>
</dbReference>
<dbReference type="GO" id="GO:0000160">
    <property type="term" value="P:phosphorelay signal transduction system"/>
    <property type="evidence" value="ECO:0007669"/>
    <property type="project" value="InterPro"/>
</dbReference>
<evidence type="ECO:0000313" key="5">
    <source>
        <dbReference type="Proteomes" id="UP000284395"/>
    </source>
</evidence>
<dbReference type="EMBL" id="RAPF01000005">
    <property type="protein sequence ID" value="RKF20591.1"/>
    <property type="molecule type" value="Genomic_DNA"/>
</dbReference>
<dbReference type="SUPFAM" id="SSF52172">
    <property type="entry name" value="CheY-like"/>
    <property type="match status" value="1"/>
</dbReference>
<evidence type="ECO:0000256" key="2">
    <source>
        <dbReference type="PROSITE-ProRule" id="PRU00169"/>
    </source>
</evidence>
<dbReference type="OrthoDB" id="9801602at2"/>
<dbReference type="InterPro" id="IPR050595">
    <property type="entry name" value="Bact_response_regulator"/>
</dbReference>
<evidence type="ECO:0000259" key="3">
    <source>
        <dbReference type="PROSITE" id="PS50110"/>
    </source>
</evidence>
<dbReference type="RefSeq" id="WP_120324888.1">
    <property type="nucleotide sequence ID" value="NZ_RAPF01000005.1"/>
</dbReference>
<dbReference type="InterPro" id="IPR011006">
    <property type="entry name" value="CheY-like_superfamily"/>
</dbReference>
<feature type="modified residue" description="4-aspartylphosphate" evidence="2">
    <location>
        <position position="53"/>
    </location>
</feature>
<dbReference type="PANTHER" id="PTHR44591">
    <property type="entry name" value="STRESS RESPONSE REGULATOR PROTEIN 1"/>
    <property type="match status" value="1"/>
</dbReference>
<gene>
    <name evidence="4" type="ORF">D6851_10645</name>
</gene>
<accession>A0A420EIP7</accession>
<feature type="domain" description="Response regulatory" evidence="3">
    <location>
        <begin position="4"/>
        <end position="120"/>
    </location>
</feature>
<name>A0A420EIP7_9SPHN</name>